<dbReference type="AlphaFoldDB" id="A0A0F9IX03"/>
<organism evidence="1">
    <name type="scientific">marine sediment metagenome</name>
    <dbReference type="NCBI Taxonomy" id="412755"/>
    <lineage>
        <taxon>unclassified sequences</taxon>
        <taxon>metagenomes</taxon>
        <taxon>ecological metagenomes</taxon>
    </lineage>
</organism>
<comment type="caution">
    <text evidence="1">The sequence shown here is derived from an EMBL/GenBank/DDBJ whole genome shotgun (WGS) entry which is preliminary data.</text>
</comment>
<evidence type="ECO:0000313" key="1">
    <source>
        <dbReference type="EMBL" id="KKL91627.1"/>
    </source>
</evidence>
<feature type="non-terminal residue" evidence="1">
    <location>
        <position position="1"/>
    </location>
</feature>
<proteinExistence type="predicted"/>
<gene>
    <name evidence="1" type="ORF">LCGC14_1892740</name>
</gene>
<protein>
    <submittedName>
        <fullName evidence="1">Uncharacterized protein</fullName>
    </submittedName>
</protein>
<sequence length="125" mass="14239">HRMRTSDVQYIANEYPLVDMKMTRADCIAWLERHGLEVPVKSACTFCPFHTLEEWRGLKRAGGSDWANALKVDDAIRLERPKCTLYVHPYRKPLEEAVKIPEDVGAKQLSLEDLAIACDGGYCFV</sequence>
<reference evidence="1" key="1">
    <citation type="journal article" date="2015" name="Nature">
        <title>Complex archaea that bridge the gap between prokaryotes and eukaryotes.</title>
        <authorList>
            <person name="Spang A."/>
            <person name="Saw J.H."/>
            <person name="Jorgensen S.L."/>
            <person name="Zaremba-Niedzwiedzka K."/>
            <person name="Martijn J."/>
            <person name="Lind A.E."/>
            <person name="van Eijk R."/>
            <person name="Schleper C."/>
            <person name="Guy L."/>
            <person name="Ettema T.J."/>
        </authorList>
    </citation>
    <scope>NUCLEOTIDE SEQUENCE</scope>
</reference>
<dbReference type="EMBL" id="LAZR01019682">
    <property type="protein sequence ID" value="KKL91627.1"/>
    <property type="molecule type" value="Genomic_DNA"/>
</dbReference>
<accession>A0A0F9IX03</accession>
<name>A0A0F9IX03_9ZZZZ</name>